<dbReference type="InterPro" id="IPR017113">
    <property type="entry name" value="Antirestriction_ArdC"/>
</dbReference>
<protein>
    <submittedName>
        <fullName evidence="3">Zincin-like metallopeptidase domain-containing protein</fullName>
    </submittedName>
</protein>
<gene>
    <name evidence="3" type="ORF">RGB73_30235</name>
</gene>
<dbReference type="InterPro" id="IPR013610">
    <property type="entry name" value="ArdC_N"/>
</dbReference>
<keyword evidence="3" id="KW-0614">Plasmid</keyword>
<proteinExistence type="predicted"/>
<evidence type="ECO:0000313" key="3">
    <source>
        <dbReference type="EMBL" id="WNC17936.1"/>
    </source>
</evidence>
<feature type="domain" description="N-terminal" evidence="1">
    <location>
        <begin position="3"/>
        <end position="105"/>
    </location>
</feature>
<geneLocation type="plasmid" evidence="3 4">
    <name>pBbsI</name>
</geneLocation>
<dbReference type="PIRSF" id="PIRSF037112">
    <property type="entry name" value="Antirestriction_ArdC"/>
    <property type="match status" value="1"/>
</dbReference>
<feature type="domain" description="Polyvalent protein metallopeptidase" evidence="2">
    <location>
        <begin position="143"/>
        <end position="258"/>
    </location>
</feature>
<reference evidence="3 4" key="1">
    <citation type="submission" date="2023-09" db="EMBL/GenBank/DDBJ databases">
        <title>Complete Genome and Methylome dissection of Bacillus brevis NEB573 original source of BbsI restriction endonuclease.</title>
        <authorList>
            <person name="Fomenkov A."/>
            <person name="Roberts R.D."/>
        </authorList>
    </citation>
    <scope>NUCLEOTIDE SEQUENCE [LARGE SCALE GENOMIC DNA]</scope>
    <source>
        <strain evidence="3 4">NEB573</strain>
        <plasmid evidence="3 4">pBbsI</plasmid>
    </source>
</reference>
<dbReference type="EMBL" id="CP134052">
    <property type="protein sequence ID" value="WNC17936.1"/>
    <property type="molecule type" value="Genomic_DNA"/>
</dbReference>
<name>A0ABY9TCZ5_BREBE</name>
<evidence type="ECO:0000259" key="2">
    <source>
        <dbReference type="Pfam" id="PF18818"/>
    </source>
</evidence>
<dbReference type="Proteomes" id="UP001256827">
    <property type="component" value="Plasmid pBbsI"/>
</dbReference>
<organism evidence="3 4">
    <name type="scientific">Brevibacillus brevis</name>
    <name type="common">Bacillus brevis</name>
    <dbReference type="NCBI Taxonomy" id="1393"/>
    <lineage>
        <taxon>Bacteria</taxon>
        <taxon>Bacillati</taxon>
        <taxon>Bacillota</taxon>
        <taxon>Bacilli</taxon>
        <taxon>Bacillales</taxon>
        <taxon>Paenibacillaceae</taxon>
        <taxon>Brevibacillus</taxon>
    </lineage>
</organism>
<dbReference type="InterPro" id="IPR041459">
    <property type="entry name" value="MPTase-PolyVal"/>
</dbReference>
<dbReference type="Pfam" id="PF18818">
    <property type="entry name" value="MPTase-PolyVal"/>
    <property type="match status" value="1"/>
</dbReference>
<dbReference type="RefSeq" id="WP_310774730.1">
    <property type="nucleotide sequence ID" value="NZ_CP134052.1"/>
</dbReference>
<dbReference type="Pfam" id="PF08401">
    <property type="entry name" value="ArdcN"/>
    <property type="match status" value="1"/>
</dbReference>
<accession>A0ABY9TCZ5</accession>
<evidence type="ECO:0000259" key="1">
    <source>
        <dbReference type="Pfam" id="PF08401"/>
    </source>
</evidence>
<keyword evidence="4" id="KW-1185">Reference proteome</keyword>
<sequence length="279" mass="31684">MSQKIYEMVTERIMKMLEQGVIPWRRPWVVNAAVSWKTQTPYRGINTLLLPAGEYATWKQITEAGGHVKKGEKAHIVVFWRWLEVEDEETGDKEKVPFLRYYSVFEINTQCEGLESKRGEISFEHDPIAEAENIVNGFADAPEIYFSSGRAYYVPAKDYISVPPINDYPKKEEYYSTLFHEMIHSTGHKNRLNRPGIETVAAFGDEVYSKEELVAEIGAAMLCAKAGIDNSTIENSASYIGSWLRALKNDKKLVVQAAGLAQKGVDYILGVKYEDCHEE</sequence>
<evidence type="ECO:0000313" key="4">
    <source>
        <dbReference type="Proteomes" id="UP001256827"/>
    </source>
</evidence>